<feature type="compositionally biased region" description="Basic and acidic residues" evidence="2">
    <location>
        <begin position="944"/>
        <end position="957"/>
    </location>
</feature>
<dbReference type="RefSeq" id="XP_056544664.1">
    <property type="nucleotide sequence ID" value="XM_056685922.1"/>
</dbReference>
<organism evidence="3 4">
    <name type="scientific">Penicillium canariense</name>
    <dbReference type="NCBI Taxonomy" id="189055"/>
    <lineage>
        <taxon>Eukaryota</taxon>
        <taxon>Fungi</taxon>
        <taxon>Dikarya</taxon>
        <taxon>Ascomycota</taxon>
        <taxon>Pezizomycotina</taxon>
        <taxon>Eurotiomycetes</taxon>
        <taxon>Eurotiomycetidae</taxon>
        <taxon>Eurotiales</taxon>
        <taxon>Aspergillaceae</taxon>
        <taxon>Penicillium</taxon>
    </lineage>
</organism>
<feature type="compositionally biased region" description="Polar residues" evidence="2">
    <location>
        <begin position="107"/>
        <end position="117"/>
    </location>
</feature>
<dbReference type="AlphaFoldDB" id="A0A9W9LPY2"/>
<keyword evidence="4" id="KW-1185">Reference proteome</keyword>
<evidence type="ECO:0000313" key="4">
    <source>
        <dbReference type="Proteomes" id="UP001149163"/>
    </source>
</evidence>
<protein>
    <recommendedName>
        <fullName evidence="5">Centrosomin N-terminal motif 1 domain-containing protein</fullName>
    </recommendedName>
</protein>
<feature type="region of interest" description="Disordered" evidence="2">
    <location>
        <begin position="790"/>
        <end position="844"/>
    </location>
</feature>
<feature type="coiled-coil region" evidence="1">
    <location>
        <begin position="206"/>
        <end position="263"/>
    </location>
</feature>
<feature type="compositionally biased region" description="Basic residues" evidence="2">
    <location>
        <begin position="958"/>
        <end position="969"/>
    </location>
</feature>
<reference evidence="3" key="2">
    <citation type="journal article" date="2023" name="IMA Fungus">
        <title>Comparative genomic study of the Penicillium genus elucidates a diverse pangenome and 15 lateral gene transfer events.</title>
        <authorList>
            <person name="Petersen C."/>
            <person name="Sorensen T."/>
            <person name="Nielsen M.R."/>
            <person name="Sondergaard T.E."/>
            <person name="Sorensen J.L."/>
            <person name="Fitzpatrick D.A."/>
            <person name="Frisvad J.C."/>
            <person name="Nielsen K.L."/>
        </authorList>
    </citation>
    <scope>NUCLEOTIDE SEQUENCE</scope>
    <source>
        <strain evidence="3">IBT 26290</strain>
    </source>
</reference>
<gene>
    <name evidence="3" type="ORF">N7482_003797</name>
</gene>
<feature type="region of interest" description="Disordered" evidence="2">
    <location>
        <begin position="475"/>
        <end position="548"/>
    </location>
</feature>
<name>A0A9W9LPY2_9EURO</name>
<reference evidence="3" key="1">
    <citation type="submission" date="2022-11" db="EMBL/GenBank/DDBJ databases">
        <authorList>
            <person name="Petersen C."/>
        </authorList>
    </citation>
    <scope>NUCLEOTIDE SEQUENCE</scope>
    <source>
        <strain evidence="3">IBT 26290</strain>
    </source>
</reference>
<feature type="compositionally biased region" description="Basic and acidic residues" evidence="2">
    <location>
        <begin position="156"/>
        <end position="167"/>
    </location>
</feature>
<feature type="compositionally biased region" description="Polar residues" evidence="2">
    <location>
        <begin position="864"/>
        <end position="877"/>
    </location>
</feature>
<dbReference type="OrthoDB" id="10251744at2759"/>
<comment type="caution">
    <text evidence="3">The sequence shown here is derived from an EMBL/GenBank/DDBJ whole genome shotgun (WGS) entry which is preliminary data.</text>
</comment>
<evidence type="ECO:0000256" key="2">
    <source>
        <dbReference type="SAM" id="MobiDB-lite"/>
    </source>
</evidence>
<accession>A0A9W9LPY2</accession>
<proteinExistence type="predicted"/>
<keyword evidence="1" id="KW-0175">Coiled coil</keyword>
<feature type="compositionally biased region" description="Polar residues" evidence="2">
    <location>
        <begin position="520"/>
        <end position="534"/>
    </location>
</feature>
<dbReference type="EMBL" id="JAPQKN010000002">
    <property type="protein sequence ID" value="KAJ5168203.1"/>
    <property type="molecule type" value="Genomic_DNA"/>
</dbReference>
<evidence type="ECO:0000256" key="1">
    <source>
        <dbReference type="SAM" id="Coils"/>
    </source>
</evidence>
<feature type="region of interest" description="Disordered" evidence="2">
    <location>
        <begin position="135"/>
        <end position="167"/>
    </location>
</feature>
<dbReference type="Proteomes" id="UP001149163">
    <property type="component" value="Unassembled WGS sequence"/>
</dbReference>
<feature type="region of interest" description="Disordered" evidence="2">
    <location>
        <begin position="856"/>
        <end position="883"/>
    </location>
</feature>
<feature type="region of interest" description="Disordered" evidence="2">
    <location>
        <begin position="1"/>
        <end position="117"/>
    </location>
</feature>
<dbReference type="GeneID" id="81425098"/>
<evidence type="ECO:0008006" key="5">
    <source>
        <dbReference type="Google" id="ProtNLM"/>
    </source>
</evidence>
<feature type="compositionally biased region" description="Basic residues" evidence="2">
    <location>
        <begin position="690"/>
        <end position="701"/>
    </location>
</feature>
<feature type="region of interest" description="Disordered" evidence="2">
    <location>
        <begin position="896"/>
        <end position="969"/>
    </location>
</feature>
<evidence type="ECO:0000313" key="3">
    <source>
        <dbReference type="EMBL" id="KAJ5168203.1"/>
    </source>
</evidence>
<feature type="compositionally biased region" description="Polar residues" evidence="2">
    <location>
        <begin position="818"/>
        <end position="835"/>
    </location>
</feature>
<sequence length="969" mass="108224">MDAGMKDRKTQRRSSAAPAAPSGQSKHSHEPLYHTDTAPSARSVSSKRRPSQDPDCSSDRPQHPSLSRVKGRSNMYTPPRLTSEVSWLRDESPVHVGTRTPPRQCKTPDNGTPTLVNPASTLLQDLLKEQRAHRISRGALPEDWDDSGPRTPEGSRLQDDTASEKARKVNDAFAAGQRQPKEMGMREMDQYVSKMNKLNFDLKLEIHHRAEQMQQLREKVQRMEEMEKELRRMHKLEEEVVELRVTEKHNQRLRESNELLRQELDKRNVAVTEAVQLICQLEAKIDELELGGRTSQMSVSRPVLDEPNATTPKRQTAIEIPERTSSKRNLATMSSHTLQPQSSELRQLSKAPSFLRADNRSTATLRSLYAPENNTSHSALSALTKSQSFNTIDDVPESPRLSVLSECSELNPLDTPTRWNEFDKLDIPVRRTPSTTGSLHSYMSPIEHEESKEDQIDRWMQSRPDMSETIVRRRQTRAMSDASKTVSSPFGSGLYQDKPRGRPRLDASLFGGARLPPTPDTMSTARAPVNNGSDGSIAAQKSPKPDRDQWLAGRPLERHRSADELTVRHSFNSSFNGSFNGSESMQANWSDTPRLGTTNDDSPTFFPFNTVANKASALLGPGSPNNPSVQSFGDVFHQNSNEAVPRTVKQHKTPTKARPMVVAPELERFDEWESPSPPLTPNDWVAAAKRGPRSRKERKPPRTIGKAAFHDDHSIASIPTEPDGPEIPTLDMTTLDILEQSMVEIPIADGTQPQPVPAPEARRRISFLPTFLRSNNTKRLQSSPVINDFAADDDDEEEGAPSPVIPKSRTPGKPRRPLSQTITSSADVYSSSLPTANDLDAPLDHKPLHQSLMEARENHAPPNFSATISGRPSTSHSMENHKRRSSLGIFGWMKGVSGKRSEPASPTLAEKTVNKENRAPSRLVQDGFPRAETPDSFDAPIVRPRSEMTMHSDDQARKPRYMGRRSRRG</sequence>
<feature type="region of interest" description="Disordered" evidence="2">
    <location>
        <begin position="671"/>
        <end position="729"/>
    </location>
</feature>
<feature type="compositionally biased region" description="Acidic residues" evidence="2">
    <location>
        <begin position="790"/>
        <end position="799"/>
    </location>
</feature>